<evidence type="ECO:0000313" key="1">
    <source>
        <dbReference type="EMBL" id="JAR90082.1"/>
    </source>
</evidence>
<name>A0A147BI11_IXORI</name>
<organism evidence="1">
    <name type="scientific">Ixodes ricinus</name>
    <name type="common">Common tick</name>
    <name type="synonym">Acarus ricinus</name>
    <dbReference type="NCBI Taxonomy" id="34613"/>
    <lineage>
        <taxon>Eukaryota</taxon>
        <taxon>Metazoa</taxon>
        <taxon>Ecdysozoa</taxon>
        <taxon>Arthropoda</taxon>
        <taxon>Chelicerata</taxon>
        <taxon>Arachnida</taxon>
        <taxon>Acari</taxon>
        <taxon>Parasitiformes</taxon>
        <taxon>Ixodida</taxon>
        <taxon>Ixodoidea</taxon>
        <taxon>Ixodidae</taxon>
        <taxon>Ixodinae</taxon>
        <taxon>Ixodes</taxon>
    </lineage>
</organism>
<reference evidence="1" key="1">
    <citation type="journal article" date="2018" name="PLoS Negl. Trop. Dis.">
        <title>Sialome diversity of ticks revealed by RNAseq of single tick salivary glands.</title>
        <authorList>
            <person name="Perner J."/>
            <person name="Kropackova S."/>
            <person name="Kopacek P."/>
            <person name="Ribeiro J.M."/>
        </authorList>
    </citation>
    <scope>NUCLEOTIDE SEQUENCE</scope>
    <source>
        <strain evidence="1">Siblings of single egg batch collected in Ceske Budejovice</strain>
        <tissue evidence="1">Salivary glands</tissue>
    </source>
</reference>
<dbReference type="PANTHER" id="PTHR46579">
    <property type="entry name" value="F5/8 TYPE C DOMAIN-CONTAINING PROTEIN-RELATED"/>
    <property type="match status" value="1"/>
</dbReference>
<accession>A0A147BI11</accession>
<dbReference type="EMBL" id="GEGO01005322">
    <property type="protein sequence ID" value="JAR90082.1"/>
    <property type="molecule type" value="Transcribed_RNA"/>
</dbReference>
<dbReference type="AlphaFoldDB" id="A0A147BI11"/>
<dbReference type="PANTHER" id="PTHR46579:SF1">
    <property type="entry name" value="F5_8 TYPE C DOMAIN-CONTAINING PROTEIN"/>
    <property type="match status" value="1"/>
</dbReference>
<proteinExistence type="predicted"/>
<protein>
    <submittedName>
        <fullName evidence="1">Putative cr1-8 nvi</fullName>
    </submittedName>
</protein>
<sequence>MDLVFFLTASLASQLRSVLESFSDHSFLTTRFNRPNNIFSDICDGHMYKDLCKKFSVLGNPNNISFTFNTDGCPVFKSKNCSIWPLQLIINELPVFERFRNVILSSVWFGKNHPPMELYMKSFLQQCKLLCDQGFVWKRNGTEVLSKAFAVCCSVDSVARPLLQNMMQFNSYFGCSWCLHPGSLVNRSIRYTVSAEVVGDRQSKSGIRDMREAASQGVICRGFKGPSALLNLPSFNIIESFVPDYMHAVLLGVSRTLLSLWFDSNTGGGFYLGDPTTVRLVDRRMKAIKPPSKLGRFPRGVSERKLWKAQEYRSWLLYYSLPVLYGILPEPFLGHLALLVHSIFCLIQDTLTGDDINMAQILLTEFVIKYNMLYGDINMVFNVHLLQHLAKYVFRWGPLWTHSAFCFESYNGVLVKSIKGNRGVAMQVLHKVILKQSVNFYVLTKGTDVMKRSLAFFKDEKRCHSGDTISSVTLLGQAQPSKFSNAEKGCIITALGTVPSCLSVFLRFIAGGVVYHSAQYTRPQRSNDTVVVLQGEKFGIIRSIFSYRLNSAQEVGLIVEVLEIEDAAFCGAPHIAVGEFSSLEMVAVSALLRKAVRVDVENSTFVCKVPNLLEIN</sequence>